<gene>
    <name evidence="2" type="ORF">C2E20_5575</name>
</gene>
<dbReference type="PANTHER" id="PTHR31789:SF1">
    <property type="entry name" value="OS05G0482600 PROTEIN"/>
    <property type="match status" value="1"/>
</dbReference>
<accession>A0A2P6VAA7</accession>
<dbReference type="Pfam" id="PF25463">
    <property type="entry name" value="DUF7899"/>
    <property type="match status" value="1"/>
</dbReference>
<proteinExistence type="predicted"/>
<comment type="caution">
    <text evidence="2">The sequence shown here is derived from an EMBL/GenBank/DDBJ whole genome shotgun (WGS) entry which is preliminary data.</text>
</comment>
<dbReference type="Proteomes" id="UP000239649">
    <property type="component" value="Unassembled WGS sequence"/>
</dbReference>
<keyword evidence="3" id="KW-1185">Reference proteome</keyword>
<sequence>MPAAPGAGGKRVVAPPPLEATPTSTPACVLQREVLGAAPSERRHRAASFSHFGLQREWDLYASSAQPWWPPFFLRRRTAVQEVVAALDVVIALAHSGVCAAYDQDSGEPLCYLNVEADEVVRTLFLHHAGPATQLITVSVFSGDAFQRLHVRATPVSALRARRPHAWRPLFETEELRYPGFVEFCDVNGIAVTCSAQSSCFKFFELRAPGQPLWSLPTQGVSDLKIAQGTALLVLRPEAGAPTHELHLKVLDLRDGACLKELRIFLKPSSSGSAAAAAPSGAGSGGNGRCACCGAAVGDGLVGVEVVELFGQHLLVKQAGGPLLILDIAKGGSRAVPAAEFSAPSAFIHLSFNSTFLAFWQTGDAQLWSLEGEWLASLPGAALPTAAAINTIFVGNQQNLI</sequence>
<dbReference type="InterPro" id="IPR057221">
    <property type="entry name" value="DUF7899"/>
</dbReference>
<dbReference type="AlphaFoldDB" id="A0A2P6VAA7"/>
<dbReference type="OrthoDB" id="514105at2759"/>
<evidence type="ECO:0000256" key="1">
    <source>
        <dbReference type="SAM" id="MobiDB-lite"/>
    </source>
</evidence>
<feature type="region of interest" description="Disordered" evidence="1">
    <location>
        <begin position="1"/>
        <end position="24"/>
    </location>
</feature>
<evidence type="ECO:0000313" key="2">
    <source>
        <dbReference type="EMBL" id="PSC71034.1"/>
    </source>
</evidence>
<protein>
    <submittedName>
        <fullName evidence="2">Transducin WD40 repeat-like superfamily isoform 1</fullName>
    </submittedName>
</protein>
<dbReference type="PANTHER" id="PTHR31789">
    <property type="entry name" value="OS05G0482600 PROTEIN"/>
    <property type="match status" value="1"/>
</dbReference>
<organism evidence="2 3">
    <name type="scientific">Micractinium conductrix</name>
    <dbReference type="NCBI Taxonomy" id="554055"/>
    <lineage>
        <taxon>Eukaryota</taxon>
        <taxon>Viridiplantae</taxon>
        <taxon>Chlorophyta</taxon>
        <taxon>core chlorophytes</taxon>
        <taxon>Trebouxiophyceae</taxon>
        <taxon>Chlorellales</taxon>
        <taxon>Chlorellaceae</taxon>
        <taxon>Chlorella clade</taxon>
        <taxon>Micractinium</taxon>
    </lineage>
</organism>
<dbReference type="EMBL" id="LHPF02000016">
    <property type="protein sequence ID" value="PSC71034.1"/>
    <property type="molecule type" value="Genomic_DNA"/>
</dbReference>
<reference evidence="2 3" key="1">
    <citation type="journal article" date="2018" name="Plant J.">
        <title>Genome sequences of Chlorella sorokiniana UTEX 1602 and Micractinium conductrix SAG 241.80: implications to maltose excretion by a green alga.</title>
        <authorList>
            <person name="Arriola M.B."/>
            <person name="Velmurugan N."/>
            <person name="Zhang Y."/>
            <person name="Plunkett M.H."/>
            <person name="Hondzo H."/>
            <person name="Barney B.M."/>
        </authorList>
    </citation>
    <scope>NUCLEOTIDE SEQUENCE [LARGE SCALE GENOMIC DNA]</scope>
    <source>
        <strain evidence="2 3">SAG 241.80</strain>
    </source>
</reference>
<name>A0A2P6VAA7_9CHLO</name>
<evidence type="ECO:0000313" key="3">
    <source>
        <dbReference type="Proteomes" id="UP000239649"/>
    </source>
</evidence>